<proteinExistence type="predicted"/>
<name>A0ACC0W459_9STRA</name>
<keyword evidence="2" id="KW-1185">Reference proteome</keyword>
<dbReference type="Proteomes" id="UP001163321">
    <property type="component" value="Chromosome 4"/>
</dbReference>
<organism evidence="1 2">
    <name type="scientific">Peronosclerospora sorghi</name>
    <dbReference type="NCBI Taxonomy" id="230839"/>
    <lineage>
        <taxon>Eukaryota</taxon>
        <taxon>Sar</taxon>
        <taxon>Stramenopiles</taxon>
        <taxon>Oomycota</taxon>
        <taxon>Peronosporomycetes</taxon>
        <taxon>Peronosporales</taxon>
        <taxon>Peronosporaceae</taxon>
        <taxon>Peronosclerospora</taxon>
    </lineage>
</organism>
<gene>
    <name evidence="1" type="ORF">PsorP6_005744</name>
</gene>
<comment type="caution">
    <text evidence="1">The sequence shown here is derived from an EMBL/GenBank/DDBJ whole genome shotgun (WGS) entry which is preliminary data.</text>
</comment>
<reference evidence="1 2" key="1">
    <citation type="journal article" date="2022" name="bioRxiv">
        <title>The genome of the oomycete Peronosclerospora sorghi, a cosmopolitan pathogen of maize and sorghum, is inflated with dispersed pseudogenes.</title>
        <authorList>
            <person name="Fletcher K."/>
            <person name="Martin F."/>
            <person name="Isakeit T."/>
            <person name="Cavanaugh K."/>
            <person name="Magill C."/>
            <person name="Michelmore R."/>
        </authorList>
    </citation>
    <scope>NUCLEOTIDE SEQUENCE [LARGE SCALE GENOMIC DNA]</scope>
    <source>
        <strain evidence="1">P6</strain>
    </source>
</reference>
<evidence type="ECO:0000313" key="2">
    <source>
        <dbReference type="Proteomes" id="UP001163321"/>
    </source>
</evidence>
<protein>
    <submittedName>
        <fullName evidence="1">Uncharacterized protein</fullName>
    </submittedName>
</protein>
<dbReference type="EMBL" id="CM047583">
    <property type="protein sequence ID" value="KAI9913322.1"/>
    <property type="molecule type" value="Genomic_DNA"/>
</dbReference>
<sequence>MTNPEATLTPPLEVRKLKLQLFHCLQRRHCDAWKRYWGSFQLYLVAKLSLEEFHALAEELLGPDKRKRNCGKYLDLHNEFVVALLRTAYHGDAELQRGPQPHSTSKSQSLATLPVTSNTIGEDFEQQGNTLHGRKQQHSSVSLAADEAAVNKLQALSRDKSYDHDYTDHHSAQLLMDLYKHATPVDSSAIEITSRSTPSNSTNGFRSRVPMQDFSADSFDDGS</sequence>
<evidence type="ECO:0000313" key="1">
    <source>
        <dbReference type="EMBL" id="KAI9913322.1"/>
    </source>
</evidence>
<accession>A0ACC0W459</accession>